<evidence type="ECO:0000259" key="8">
    <source>
        <dbReference type="PROSITE" id="PS51007"/>
    </source>
</evidence>
<name>A0A2S6N0L9_RHOGL</name>
<reference evidence="9 10" key="1">
    <citation type="journal article" date="2018" name="Arch. Microbiol.">
        <title>New insights into the metabolic potential of the phototrophic purple bacterium Rhodopila globiformis DSM 161(T) from its draft genome sequence and evidence for a vanadium-dependent nitrogenase.</title>
        <authorList>
            <person name="Imhoff J.F."/>
            <person name="Rahn T."/>
            <person name="Kunzel S."/>
            <person name="Neulinger S.C."/>
        </authorList>
    </citation>
    <scope>NUCLEOTIDE SEQUENCE [LARGE SCALE GENOMIC DNA]</scope>
    <source>
        <strain evidence="9 10">DSM 161</strain>
    </source>
</reference>
<keyword evidence="5 6" id="KW-0408">Iron</keyword>
<keyword evidence="3 6" id="KW-0479">Metal-binding</keyword>
<evidence type="ECO:0000256" key="5">
    <source>
        <dbReference type="ARBA" id="ARBA00023004"/>
    </source>
</evidence>
<dbReference type="GO" id="GO:0046872">
    <property type="term" value="F:metal ion binding"/>
    <property type="evidence" value="ECO:0007669"/>
    <property type="project" value="UniProtKB-KW"/>
</dbReference>
<keyword evidence="10" id="KW-1185">Reference proteome</keyword>
<dbReference type="GO" id="GO:0020037">
    <property type="term" value="F:heme binding"/>
    <property type="evidence" value="ECO:0007669"/>
    <property type="project" value="InterPro"/>
</dbReference>
<evidence type="ECO:0000256" key="4">
    <source>
        <dbReference type="ARBA" id="ARBA00022982"/>
    </source>
</evidence>
<dbReference type="PANTHER" id="PTHR11961">
    <property type="entry name" value="CYTOCHROME C"/>
    <property type="match status" value="1"/>
</dbReference>
<dbReference type="OrthoDB" id="9805828at2"/>
<keyword evidence="4" id="KW-0249">Electron transport</keyword>
<evidence type="ECO:0000256" key="3">
    <source>
        <dbReference type="ARBA" id="ARBA00022723"/>
    </source>
</evidence>
<dbReference type="InterPro" id="IPR036909">
    <property type="entry name" value="Cyt_c-like_dom_sf"/>
</dbReference>
<keyword evidence="2 6" id="KW-0349">Heme</keyword>
<dbReference type="SUPFAM" id="SSF46626">
    <property type="entry name" value="Cytochrome c"/>
    <property type="match status" value="1"/>
</dbReference>
<feature type="chain" id="PRO_5015559962" description="Cytochrome c domain-containing protein" evidence="7">
    <location>
        <begin position="24"/>
        <end position="125"/>
    </location>
</feature>
<dbReference type="RefSeq" id="WP_104521592.1">
    <property type="nucleotide sequence ID" value="NZ_NHRY01000248.1"/>
</dbReference>
<proteinExistence type="predicted"/>
<dbReference type="PRINTS" id="PR00604">
    <property type="entry name" value="CYTCHRMECIAB"/>
</dbReference>
<sequence length="125" mass="13607">MRHHLLAAIVTTIVWAVIGPARAQDAAAGQIVFKIQCARCHSVAEGRNLAGPSLYGIVGRKAGRIPGFRYSPANRDASITWNAATLDRYLANPRAVMPKTFMAYPGLKDARQRVNLIAFLATQHP</sequence>
<evidence type="ECO:0000256" key="2">
    <source>
        <dbReference type="ARBA" id="ARBA00022617"/>
    </source>
</evidence>
<dbReference type="Gene3D" id="1.10.760.10">
    <property type="entry name" value="Cytochrome c-like domain"/>
    <property type="match status" value="1"/>
</dbReference>
<feature type="signal peptide" evidence="7">
    <location>
        <begin position="1"/>
        <end position="23"/>
    </location>
</feature>
<organism evidence="9 10">
    <name type="scientific">Rhodopila globiformis</name>
    <name type="common">Rhodopseudomonas globiformis</name>
    <dbReference type="NCBI Taxonomy" id="1071"/>
    <lineage>
        <taxon>Bacteria</taxon>
        <taxon>Pseudomonadati</taxon>
        <taxon>Pseudomonadota</taxon>
        <taxon>Alphaproteobacteria</taxon>
        <taxon>Acetobacterales</taxon>
        <taxon>Acetobacteraceae</taxon>
        <taxon>Rhodopila</taxon>
    </lineage>
</organism>
<keyword evidence="7" id="KW-0732">Signal</keyword>
<feature type="domain" description="Cytochrome c" evidence="8">
    <location>
        <begin position="24"/>
        <end position="124"/>
    </location>
</feature>
<protein>
    <recommendedName>
        <fullName evidence="8">Cytochrome c domain-containing protein</fullName>
    </recommendedName>
</protein>
<dbReference type="Proteomes" id="UP000239724">
    <property type="component" value="Unassembled WGS sequence"/>
</dbReference>
<dbReference type="GO" id="GO:0009055">
    <property type="term" value="F:electron transfer activity"/>
    <property type="evidence" value="ECO:0007669"/>
    <property type="project" value="InterPro"/>
</dbReference>
<keyword evidence="1" id="KW-0813">Transport</keyword>
<evidence type="ECO:0000256" key="6">
    <source>
        <dbReference type="PROSITE-ProRule" id="PRU00433"/>
    </source>
</evidence>
<dbReference type="Pfam" id="PF00034">
    <property type="entry name" value="Cytochrom_C"/>
    <property type="match status" value="1"/>
</dbReference>
<evidence type="ECO:0000313" key="10">
    <source>
        <dbReference type="Proteomes" id="UP000239724"/>
    </source>
</evidence>
<dbReference type="AlphaFoldDB" id="A0A2S6N0L9"/>
<dbReference type="EMBL" id="NHRY01000248">
    <property type="protein sequence ID" value="PPQ28152.1"/>
    <property type="molecule type" value="Genomic_DNA"/>
</dbReference>
<evidence type="ECO:0000256" key="7">
    <source>
        <dbReference type="SAM" id="SignalP"/>
    </source>
</evidence>
<comment type="caution">
    <text evidence="9">The sequence shown here is derived from an EMBL/GenBank/DDBJ whole genome shotgun (WGS) entry which is preliminary data.</text>
</comment>
<dbReference type="PROSITE" id="PS51007">
    <property type="entry name" value="CYTC"/>
    <property type="match status" value="1"/>
</dbReference>
<evidence type="ECO:0000313" key="9">
    <source>
        <dbReference type="EMBL" id="PPQ28152.1"/>
    </source>
</evidence>
<gene>
    <name evidence="9" type="ORF">CCS01_25260</name>
</gene>
<accession>A0A2S6N0L9</accession>
<dbReference type="InterPro" id="IPR009056">
    <property type="entry name" value="Cyt_c-like_dom"/>
</dbReference>
<evidence type="ECO:0000256" key="1">
    <source>
        <dbReference type="ARBA" id="ARBA00022448"/>
    </source>
</evidence>
<dbReference type="InterPro" id="IPR002327">
    <property type="entry name" value="Cyt_c_1A/1B"/>
</dbReference>